<evidence type="ECO:0000313" key="2">
    <source>
        <dbReference type="Proteomes" id="UP000800096"/>
    </source>
</evidence>
<dbReference type="Proteomes" id="UP000800096">
    <property type="component" value="Unassembled WGS sequence"/>
</dbReference>
<organism evidence="1 2">
    <name type="scientific">Ampelomyces quisqualis</name>
    <name type="common">Powdery mildew agent</name>
    <dbReference type="NCBI Taxonomy" id="50730"/>
    <lineage>
        <taxon>Eukaryota</taxon>
        <taxon>Fungi</taxon>
        <taxon>Dikarya</taxon>
        <taxon>Ascomycota</taxon>
        <taxon>Pezizomycotina</taxon>
        <taxon>Dothideomycetes</taxon>
        <taxon>Pleosporomycetidae</taxon>
        <taxon>Pleosporales</taxon>
        <taxon>Pleosporineae</taxon>
        <taxon>Phaeosphaeriaceae</taxon>
        <taxon>Ampelomyces</taxon>
    </lineage>
</organism>
<keyword evidence="2" id="KW-1185">Reference proteome</keyword>
<reference evidence="1" key="1">
    <citation type="journal article" date="2020" name="Stud. Mycol.">
        <title>101 Dothideomycetes genomes: a test case for predicting lifestyles and emergence of pathogens.</title>
        <authorList>
            <person name="Haridas S."/>
            <person name="Albert R."/>
            <person name="Binder M."/>
            <person name="Bloem J."/>
            <person name="Labutti K."/>
            <person name="Salamov A."/>
            <person name="Andreopoulos B."/>
            <person name="Baker S."/>
            <person name="Barry K."/>
            <person name="Bills G."/>
            <person name="Bluhm B."/>
            <person name="Cannon C."/>
            <person name="Castanera R."/>
            <person name="Culley D."/>
            <person name="Daum C."/>
            <person name="Ezra D."/>
            <person name="Gonzalez J."/>
            <person name="Henrissat B."/>
            <person name="Kuo A."/>
            <person name="Liang C."/>
            <person name="Lipzen A."/>
            <person name="Lutzoni F."/>
            <person name="Magnuson J."/>
            <person name="Mondo S."/>
            <person name="Nolan M."/>
            <person name="Ohm R."/>
            <person name="Pangilinan J."/>
            <person name="Park H.-J."/>
            <person name="Ramirez L."/>
            <person name="Alfaro M."/>
            <person name="Sun H."/>
            <person name="Tritt A."/>
            <person name="Yoshinaga Y."/>
            <person name="Zwiers L.-H."/>
            <person name="Turgeon B."/>
            <person name="Goodwin S."/>
            <person name="Spatafora J."/>
            <person name="Crous P."/>
            <person name="Grigoriev I."/>
        </authorList>
    </citation>
    <scope>NUCLEOTIDE SEQUENCE</scope>
    <source>
        <strain evidence="1">HMLAC05119</strain>
    </source>
</reference>
<name>A0A6A5QDY6_AMPQU</name>
<sequence length="146" mass="17012">MVQRNTSLRFTLFTRASLDLRRPLPSPIALPFLLATVTIYHENKKHQKNTSTPKSLCFLLFHTRVCESTDSCDTYNFHGLASRSRWLHPRLGTCLATDQPLWTDTACMAWMGFSFCSCIHTKLISYRHNCAWHTLPFVFFLQYPHE</sequence>
<dbReference type="EMBL" id="ML979138">
    <property type="protein sequence ID" value="KAF1913579.1"/>
    <property type="molecule type" value="Genomic_DNA"/>
</dbReference>
<accession>A0A6A5QDY6</accession>
<gene>
    <name evidence="1" type="ORF">BDU57DRAFT_315602</name>
</gene>
<protein>
    <submittedName>
        <fullName evidence="1">Uncharacterized protein</fullName>
    </submittedName>
</protein>
<dbReference type="AlphaFoldDB" id="A0A6A5QDY6"/>
<evidence type="ECO:0000313" key="1">
    <source>
        <dbReference type="EMBL" id="KAF1913579.1"/>
    </source>
</evidence>
<proteinExistence type="predicted"/>